<dbReference type="EMBL" id="JAQQWP010000002">
    <property type="protein sequence ID" value="KAK8130380.1"/>
    <property type="molecule type" value="Genomic_DNA"/>
</dbReference>
<dbReference type="Gene3D" id="3.40.50.150">
    <property type="entry name" value="Vaccinia Virus protein VP39"/>
    <property type="match status" value="1"/>
</dbReference>
<evidence type="ECO:0000313" key="3">
    <source>
        <dbReference type="Proteomes" id="UP001392437"/>
    </source>
</evidence>
<proteinExistence type="inferred from homology"/>
<dbReference type="PANTHER" id="PTHR43591">
    <property type="entry name" value="METHYLTRANSFERASE"/>
    <property type="match status" value="1"/>
</dbReference>
<evidence type="ECO:0000256" key="1">
    <source>
        <dbReference type="ARBA" id="ARBA00038158"/>
    </source>
</evidence>
<dbReference type="Proteomes" id="UP001392437">
    <property type="component" value="Unassembled WGS sequence"/>
</dbReference>
<dbReference type="PANTHER" id="PTHR43591:SF102">
    <property type="entry name" value="S-ADENOSYL-L-METHIONINE-DEPENDENT METHYLTRANSFERASE"/>
    <property type="match status" value="1"/>
</dbReference>
<keyword evidence="3" id="KW-1185">Reference proteome</keyword>
<dbReference type="GO" id="GO:0008168">
    <property type="term" value="F:methyltransferase activity"/>
    <property type="evidence" value="ECO:0007669"/>
    <property type="project" value="UniProtKB-KW"/>
</dbReference>
<comment type="caution">
    <text evidence="2">The sequence shown here is derived from an EMBL/GenBank/DDBJ whole genome shotgun (WGS) entry which is preliminary data.</text>
</comment>
<sequence length="342" mass="38833">MSYLPPTPGYDSDTYGRIPTPFSVYDNDPYYGSVLEPSSGRTYQSFKPGRYPFPDDDTEQERLDIQHHVFRHVLGGKLYQAPINLETTRHVLDVGTGTGAWANDFAEENPQCQVLGIDLARIQPSRVPNCTFSRVDAEEEWVYYPRKFDFVFMRDVNVCFDNPKGVLRQAFLNMNPGASIEYQNCSWEVCSDDGTTDGTHLARWVQLQVAGARAIGRDVLSCFHVEGWLRELGFVDIHRVEVLIPIGGWPRDDRLSMIGAHMLENLRMGMDGISRRLLTAVGLQAVQIDELLAQVRREIQNPNIHAYVPFQVVYAQKPSHQEMTRWGVTEPVHARGGTGQRF</sequence>
<protein>
    <submittedName>
        <fullName evidence="2">Methyltransferase type 12</fullName>
    </submittedName>
</protein>
<dbReference type="AlphaFoldDB" id="A0AAW0R993"/>
<dbReference type="GO" id="GO:0032259">
    <property type="term" value="P:methylation"/>
    <property type="evidence" value="ECO:0007669"/>
    <property type="project" value="UniProtKB-KW"/>
</dbReference>
<dbReference type="CDD" id="cd02440">
    <property type="entry name" value="AdoMet_MTases"/>
    <property type="match status" value="1"/>
</dbReference>
<dbReference type="SUPFAM" id="SSF53335">
    <property type="entry name" value="S-adenosyl-L-methionine-dependent methyltransferases"/>
    <property type="match status" value="1"/>
</dbReference>
<keyword evidence="2" id="KW-0808">Transferase</keyword>
<dbReference type="InterPro" id="IPR029063">
    <property type="entry name" value="SAM-dependent_MTases_sf"/>
</dbReference>
<name>A0AAW0R993_9PEZI</name>
<keyword evidence="2" id="KW-0489">Methyltransferase</keyword>
<accession>A0AAW0R993</accession>
<organism evidence="2 3">
    <name type="scientific">Apiospora kogelbergensis</name>
    <dbReference type="NCBI Taxonomy" id="1337665"/>
    <lineage>
        <taxon>Eukaryota</taxon>
        <taxon>Fungi</taxon>
        <taxon>Dikarya</taxon>
        <taxon>Ascomycota</taxon>
        <taxon>Pezizomycotina</taxon>
        <taxon>Sordariomycetes</taxon>
        <taxon>Xylariomycetidae</taxon>
        <taxon>Amphisphaeriales</taxon>
        <taxon>Apiosporaceae</taxon>
        <taxon>Apiospora</taxon>
    </lineage>
</organism>
<gene>
    <name evidence="2" type="ORF">PG999_002760</name>
</gene>
<comment type="similarity">
    <text evidence="1">Belongs to the methyltransferase superfamily. LaeA methyltransferase family.</text>
</comment>
<evidence type="ECO:0000313" key="2">
    <source>
        <dbReference type="EMBL" id="KAK8130380.1"/>
    </source>
</evidence>
<reference evidence="2 3" key="1">
    <citation type="submission" date="2023-01" db="EMBL/GenBank/DDBJ databases">
        <title>Analysis of 21 Apiospora genomes using comparative genomics revels a genus with tremendous synthesis potential of carbohydrate active enzymes and secondary metabolites.</title>
        <authorList>
            <person name="Sorensen T."/>
        </authorList>
    </citation>
    <scope>NUCLEOTIDE SEQUENCE [LARGE SCALE GENOMIC DNA]</scope>
    <source>
        <strain evidence="2 3">CBS 117206</strain>
    </source>
</reference>
<dbReference type="Pfam" id="PF13489">
    <property type="entry name" value="Methyltransf_23"/>
    <property type="match status" value="1"/>
</dbReference>